<dbReference type="KEGG" id="jeo:JMA_44270"/>
<reference evidence="1 2" key="1">
    <citation type="submission" date="2014-08" db="EMBL/GenBank/DDBJ databases">
        <title>Complete genome of a marine bacteria Jeotgalibacillus malaysiensis.</title>
        <authorList>
            <person name="Yaakop A.S."/>
            <person name="Chan K.-G."/>
            <person name="Goh K.M."/>
        </authorList>
    </citation>
    <scope>NUCLEOTIDE SEQUENCE [LARGE SCALE GENOMIC DNA]</scope>
    <source>
        <strain evidence="1 2">D5</strain>
        <plasmid evidence="2">Plasmid</plasmid>
    </source>
</reference>
<name>A0A0B5B0S5_9BACL</name>
<proteinExistence type="predicted"/>
<organism evidence="1 2">
    <name type="scientific">Jeotgalibacillus malaysiensis</name>
    <dbReference type="NCBI Taxonomy" id="1508404"/>
    <lineage>
        <taxon>Bacteria</taxon>
        <taxon>Bacillati</taxon>
        <taxon>Bacillota</taxon>
        <taxon>Bacilli</taxon>
        <taxon>Bacillales</taxon>
        <taxon>Caryophanaceae</taxon>
        <taxon>Jeotgalibacillus</taxon>
    </lineage>
</organism>
<geneLocation type="plasmid" evidence="2"/>
<gene>
    <name evidence="1" type="ORF">JMA_44270</name>
</gene>
<evidence type="ECO:0000313" key="1">
    <source>
        <dbReference type="EMBL" id="AJD93744.1"/>
    </source>
</evidence>
<dbReference type="BioCyc" id="JESP1508404:G14D9-13750-MONOMER"/>
<evidence type="ECO:0000313" key="2">
    <source>
        <dbReference type="Proteomes" id="UP000031449"/>
    </source>
</evidence>
<dbReference type="EMBL" id="CP009417">
    <property type="protein sequence ID" value="AJD93744.1"/>
    <property type="molecule type" value="Genomic_DNA"/>
</dbReference>
<sequence length="164" mass="18572">MEMKLIKNTSEAALIEVTFEDAIDRMSQRGFNGQEKFIKMTKGKNHQITVYDKDSNVLLSFGFGRDGYTLISTDTQVLRDKVTNFLLRNRIQMRKQSTIFETDLKIMPPKAGLGMEGHFCVHLGGDFATFLPSEELIQSVFGKYEIYDTETAVTGVTVHHAKLV</sequence>
<dbReference type="HOGENOM" id="CLU_1616815_0_0_9"/>
<dbReference type="AlphaFoldDB" id="A0A0B5B0S5"/>
<keyword evidence="2" id="KW-1185">Reference proteome</keyword>
<accession>A0A0B5B0S5</accession>
<protein>
    <submittedName>
        <fullName evidence="1">Uncharacterized protein</fullName>
    </submittedName>
</protein>
<dbReference type="Proteomes" id="UP000031449">
    <property type="component" value="Plasmid unnamed"/>
</dbReference>
<keyword evidence="1" id="KW-0614">Plasmid</keyword>